<dbReference type="Proteomes" id="UP000637061">
    <property type="component" value="Unassembled WGS sequence"/>
</dbReference>
<reference evidence="7 8" key="1">
    <citation type="submission" date="2017-05" db="EMBL/GenBank/DDBJ databases">
        <title>Whole genome sequence of Pseudomonas putida isolate 1312 commercialized as a biostimulant.</title>
        <authorList>
            <person name="Crovadore J."/>
            <person name="Blanc P."/>
            <person name="Chablais R."/>
            <person name="Cochard B."/>
            <person name="Grizard D."/>
            <person name="Lefort F."/>
        </authorList>
    </citation>
    <scope>NUCLEOTIDE SEQUENCE [LARGE SCALE GENOMIC DNA]</scope>
    <source>
        <strain evidence="7 8">1312</strain>
    </source>
</reference>
<dbReference type="GeneID" id="97165513"/>
<dbReference type="Proteomes" id="UP000553948">
    <property type="component" value="Unassembled WGS sequence"/>
</dbReference>
<proteinExistence type="predicted"/>
<reference evidence="3 9" key="2">
    <citation type="submission" date="2019-12" db="EMBL/GenBank/DDBJ databases">
        <authorList>
            <person name="Woiski C."/>
        </authorList>
    </citation>
    <scope>NUCLEOTIDE SEQUENCE [LARGE SCALE GENOMIC DNA]</scope>
    <source>
        <strain evidence="3 9">BOE100</strain>
    </source>
</reference>
<evidence type="ECO:0000313" key="3">
    <source>
        <dbReference type="EMBL" id="KAF0253001.1"/>
    </source>
</evidence>
<reference evidence="5" key="4">
    <citation type="submission" date="2020-10" db="EMBL/GenBank/DDBJ databases">
        <title>Genome sequences of Pseudomonas isolates.</title>
        <authorList>
            <person name="Wessels L."/>
            <person name="Reich F."/>
            <person name="Hammerl J."/>
        </authorList>
    </citation>
    <scope>NUCLEOTIDE SEQUENCE</scope>
    <source>
        <strain evidence="5">20-MO00640-0</strain>
    </source>
</reference>
<reference evidence="4 10" key="3">
    <citation type="submission" date="2020-07" db="EMBL/GenBank/DDBJ databases">
        <title>Diversity of carbapenemase encoding genes among Pseudomonas putida group clinical isolates in a tertiary Brazilian hospital.</title>
        <authorList>
            <person name="Alberto-Lei F."/>
            <person name="Nodari C.S."/>
            <person name="Streling A.P."/>
            <person name="Paulino J.T."/>
            <person name="Bessa-Neto F.O."/>
            <person name="Cayo R."/>
            <person name="Gales A.C."/>
        </authorList>
    </citation>
    <scope>NUCLEOTIDE SEQUENCE [LARGE SCALE GENOMIC DNA]</scope>
    <source>
        <strain evidence="4 10">12464</strain>
    </source>
</reference>
<dbReference type="Proteomes" id="UP000442695">
    <property type="component" value="Unassembled WGS sequence"/>
</dbReference>
<dbReference type="InterPro" id="IPR025874">
    <property type="entry name" value="DZR"/>
</dbReference>
<dbReference type="AlphaFoldDB" id="A0A1Y3L2D4"/>
<evidence type="ECO:0000313" key="4">
    <source>
        <dbReference type="EMBL" id="MBA6118747.1"/>
    </source>
</evidence>
<evidence type="ECO:0000313" key="10">
    <source>
        <dbReference type="Proteomes" id="UP000553948"/>
    </source>
</evidence>
<protein>
    <submittedName>
        <fullName evidence="3 4">Zinc-ribbon domain-containing protein</fullName>
    </submittedName>
</protein>
<evidence type="ECO:0000313" key="6">
    <source>
        <dbReference type="EMBL" id="MBI6883833.1"/>
    </source>
</evidence>
<dbReference type="EMBL" id="JAEHTE010000005">
    <property type="protein sequence ID" value="MBI6883833.1"/>
    <property type="molecule type" value="Genomic_DNA"/>
</dbReference>
<feature type="domain" description="DZANK-type" evidence="2">
    <location>
        <begin position="65"/>
        <end position="108"/>
    </location>
</feature>
<accession>A0A1Y3L2D4</accession>
<dbReference type="OrthoDB" id="8708757at2"/>
<sequence>MSFFKNILGGHHGRGNHGGGKHHSGGHGAEQYDRHGRQQGCDGGNQVYDGGRPPTPAPIKDLQGCRQCRTANDPSARFCLNCGTPLSSGCTACGSLLSAGARFCSQCGQATL</sequence>
<evidence type="ECO:0000313" key="8">
    <source>
        <dbReference type="Proteomes" id="UP000196082"/>
    </source>
</evidence>
<reference evidence="6" key="5">
    <citation type="submission" date="2020-12" db="EMBL/GenBank/DDBJ databases">
        <title>Enhanced detection system for hospital associated transmission using whole genome sequencing surveillance.</title>
        <authorList>
            <person name="Harrison L.H."/>
            <person name="Van Tyne D."/>
            <person name="Marsh J.W."/>
            <person name="Griffith M.P."/>
            <person name="Snyder D.J."/>
            <person name="Cooper V.S."/>
            <person name="Mustapha M."/>
        </authorList>
    </citation>
    <scope>NUCLEOTIDE SEQUENCE</scope>
    <source>
        <strain evidence="6">PSB00042</strain>
    </source>
</reference>
<dbReference type="EMBL" id="WOWR01000032">
    <property type="protein sequence ID" value="KAF0253001.1"/>
    <property type="molecule type" value="Genomic_DNA"/>
</dbReference>
<evidence type="ECO:0000259" key="2">
    <source>
        <dbReference type="Pfam" id="PF12773"/>
    </source>
</evidence>
<evidence type="ECO:0000256" key="1">
    <source>
        <dbReference type="SAM" id="MobiDB-lite"/>
    </source>
</evidence>
<evidence type="ECO:0000313" key="9">
    <source>
        <dbReference type="Proteomes" id="UP000442695"/>
    </source>
</evidence>
<evidence type="ECO:0000313" key="7">
    <source>
        <dbReference type="EMBL" id="OUM32308.1"/>
    </source>
</evidence>
<evidence type="ECO:0000313" key="5">
    <source>
        <dbReference type="EMBL" id="MBF8736641.1"/>
    </source>
</evidence>
<dbReference type="RefSeq" id="WP_079732563.1">
    <property type="nucleotide sequence ID" value="NZ_AP022055.1"/>
</dbReference>
<dbReference type="Pfam" id="PF12773">
    <property type="entry name" value="DZR"/>
    <property type="match status" value="1"/>
</dbReference>
<organism evidence="7 8">
    <name type="scientific">Pseudomonas putida</name>
    <name type="common">Arthrobacter siderocapsulatus</name>
    <dbReference type="NCBI Taxonomy" id="303"/>
    <lineage>
        <taxon>Bacteria</taxon>
        <taxon>Pseudomonadati</taxon>
        <taxon>Pseudomonadota</taxon>
        <taxon>Gammaproteobacteria</taxon>
        <taxon>Pseudomonadales</taxon>
        <taxon>Pseudomonadaceae</taxon>
        <taxon>Pseudomonas</taxon>
    </lineage>
</organism>
<feature type="region of interest" description="Disordered" evidence="1">
    <location>
        <begin position="9"/>
        <end position="58"/>
    </location>
</feature>
<dbReference type="EMBL" id="JADLKB010000014">
    <property type="protein sequence ID" value="MBF8736641.1"/>
    <property type="molecule type" value="Genomic_DNA"/>
</dbReference>
<comment type="caution">
    <text evidence="7">The sequence shown here is derived from an EMBL/GenBank/DDBJ whole genome shotgun (WGS) entry which is preliminary data.</text>
</comment>
<dbReference type="EMBL" id="JACGDG010000025">
    <property type="protein sequence ID" value="MBA6118747.1"/>
    <property type="molecule type" value="Genomic_DNA"/>
</dbReference>
<gene>
    <name evidence="7" type="ORF">B8W72_14625</name>
    <name evidence="3" type="ORF">GN299_20710</name>
    <name evidence="4" type="ORF">H4C47_23815</name>
    <name evidence="5" type="ORF">IR015_14635</name>
    <name evidence="6" type="ORF">JEU22_07910</name>
</gene>
<dbReference type="EMBL" id="NFSB01000076">
    <property type="protein sequence ID" value="OUM32308.1"/>
    <property type="molecule type" value="Genomic_DNA"/>
</dbReference>
<dbReference type="Proteomes" id="UP000196082">
    <property type="component" value="Unassembled WGS sequence"/>
</dbReference>
<feature type="compositionally biased region" description="Basic residues" evidence="1">
    <location>
        <begin position="11"/>
        <end position="25"/>
    </location>
</feature>
<dbReference type="Proteomes" id="UP000639504">
    <property type="component" value="Unassembled WGS sequence"/>
</dbReference>
<name>A0A1Y3L2D4_PSEPU</name>